<dbReference type="RefSeq" id="WP_054833926.1">
    <property type="nucleotide sequence ID" value="NZ_CP014854.1"/>
</dbReference>
<keyword evidence="1" id="KW-1133">Transmembrane helix</keyword>
<proteinExistence type="predicted"/>
<name>A0A218P2M5_THECE</name>
<dbReference type="GeneID" id="33324326"/>
<evidence type="ECO:0000256" key="1">
    <source>
        <dbReference type="SAM" id="Phobius"/>
    </source>
</evidence>
<keyword evidence="3" id="KW-1185">Reference proteome</keyword>
<dbReference type="KEGG" id="tce:A3L02_06165"/>
<accession>A0A218P2M5</accession>
<evidence type="ECO:0000313" key="3">
    <source>
        <dbReference type="Proteomes" id="UP000197156"/>
    </source>
</evidence>
<feature type="transmembrane region" description="Helical" evidence="1">
    <location>
        <begin position="32"/>
        <end position="49"/>
    </location>
</feature>
<feature type="transmembrane region" description="Helical" evidence="1">
    <location>
        <begin position="61"/>
        <end position="82"/>
    </location>
</feature>
<dbReference type="EMBL" id="CP014854">
    <property type="protein sequence ID" value="ASI99176.1"/>
    <property type="molecule type" value="Genomic_DNA"/>
</dbReference>
<protein>
    <submittedName>
        <fullName evidence="2">Uncharacterized protein</fullName>
    </submittedName>
</protein>
<gene>
    <name evidence="2" type="ORF">A3L02_06165</name>
</gene>
<organism evidence="2 3">
    <name type="scientific">Thermococcus celer Vu 13 = JCM 8558</name>
    <dbReference type="NCBI Taxonomy" id="1293037"/>
    <lineage>
        <taxon>Archaea</taxon>
        <taxon>Methanobacteriati</taxon>
        <taxon>Methanobacteriota</taxon>
        <taxon>Thermococci</taxon>
        <taxon>Thermococcales</taxon>
        <taxon>Thermococcaceae</taxon>
        <taxon>Thermococcus</taxon>
    </lineage>
</organism>
<dbReference type="AlphaFoldDB" id="A0A218P2M5"/>
<evidence type="ECO:0000313" key="2">
    <source>
        <dbReference type="EMBL" id="ASI99176.1"/>
    </source>
</evidence>
<keyword evidence="1" id="KW-0812">Transmembrane</keyword>
<dbReference type="Proteomes" id="UP000197156">
    <property type="component" value="Chromosome"/>
</dbReference>
<reference evidence="2 3" key="1">
    <citation type="submission" date="2016-03" db="EMBL/GenBank/DDBJ databases">
        <title>Complete genome sequence of Thermococcus celer.</title>
        <authorList>
            <person name="Oger P.M."/>
        </authorList>
    </citation>
    <scope>NUCLEOTIDE SEQUENCE [LARGE SCALE GENOMIC DNA]</scope>
    <source>
        <strain evidence="2 3">Vu 13</strain>
    </source>
</reference>
<sequence>MMETILALTALVLALALAWISAMAYRKSHLRAALYLIAAFLLLAIKKVIEALHLAAWIERDVSMAVGGLEVLVLILIILALWKR</sequence>
<keyword evidence="1" id="KW-0472">Membrane</keyword>